<organism evidence="1 2">
    <name type="scientific">Sunxiuqinia dokdonensis</name>
    <dbReference type="NCBI Taxonomy" id="1409788"/>
    <lineage>
        <taxon>Bacteria</taxon>
        <taxon>Pseudomonadati</taxon>
        <taxon>Bacteroidota</taxon>
        <taxon>Bacteroidia</taxon>
        <taxon>Marinilabiliales</taxon>
        <taxon>Prolixibacteraceae</taxon>
        <taxon>Sunxiuqinia</taxon>
    </lineage>
</organism>
<reference evidence="2" key="1">
    <citation type="submission" date="2015-07" db="EMBL/GenBank/DDBJ databases">
        <title>Genome sequencing of Sunxiuqinia dokdonensis strain SK.</title>
        <authorList>
            <person name="Ahn S."/>
            <person name="Kim B.-C."/>
        </authorList>
    </citation>
    <scope>NUCLEOTIDE SEQUENCE [LARGE SCALE GENOMIC DNA]</scope>
    <source>
        <strain evidence="2">SK</strain>
    </source>
</reference>
<evidence type="ECO:0000313" key="1">
    <source>
        <dbReference type="EMBL" id="KOH45307.1"/>
    </source>
</evidence>
<evidence type="ECO:0000313" key="2">
    <source>
        <dbReference type="Proteomes" id="UP000036958"/>
    </source>
</evidence>
<proteinExistence type="predicted"/>
<name>A0A0L8VAV5_9BACT</name>
<dbReference type="Proteomes" id="UP000036958">
    <property type="component" value="Unassembled WGS sequence"/>
</dbReference>
<gene>
    <name evidence="1" type="ORF">NC99_19150</name>
</gene>
<dbReference type="EMBL" id="LGIA01000146">
    <property type="protein sequence ID" value="KOH45307.1"/>
    <property type="molecule type" value="Genomic_DNA"/>
</dbReference>
<keyword evidence="2" id="KW-1185">Reference proteome</keyword>
<protein>
    <submittedName>
        <fullName evidence="1">Uncharacterized protein</fullName>
    </submittedName>
</protein>
<accession>A0A0L8VAV5</accession>
<dbReference type="STRING" id="1409788.NC99_19150"/>
<comment type="caution">
    <text evidence="1">The sequence shown here is derived from an EMBL/GenBank/DDBJ whole genome shotgun (WGS) entry which is preliminary data.</text>
</comment>
<dbReference type="AlphaFoldDB" id="A0A0L8VAV5"/>
<sequence>MDVFTGQSRICPHLLALMIRLADFFQKRLIGAASGPIKPVCPGSCVQNYRRK</sequence>